<dbReference type="PANTHER" id="PTHR28448:SF1">
    <property type="entry name" value="UPF0728 PROTEIN C10ORF53"/>
    <property type="match status" value="1"/>
</dbReference>
<evidence type="ECO:0000313" key="2">
    <source>
        <dbReference type="EMBL" id="KAJ8920662.1"/>
    </source>
</evidence>
<evidence type="ECO:0000313" key="3">
    <source>
        <dbReference type="Proteomes" id="UP001159042"/>
    </source>
</evidence>
<dbReference type="Pfam" id="PF15092">
    <property type="entry name" value="UPF0728"/>
    <property type="match status" value="1"/>
</dbReference>
<comment type="similarity">
    <text evidence="1">Belongs to the UPF0728 family.</text>
</comment>
<gene>
    <name evidence="2" type="ORF">NQ315_004801</name>
</gene>
<comment type="caution">
    <text evidence="2">The sequence shown here is derived from an EMBL/GenBank/DDBJ whole genome shotgun (WGS) entry which is preliminary data.</text>
</comment>
<dbReference type="EMBL" id="JANEYG010000013">
    <property type="protein sequence ID" value="KAJ8920662.1"/>
    <property type="molecule type" value="Genomic_DNA"/>
</dbReference>
<proteinExistence type="inferred from homology"/>
<accession>A0AAV8W3D2</accession>
<dbReference type="AlphaFoldDB" id="A0AAV8W3D2"/>
<reference evidence="2 3" key="1">
    <citation type="journal article" date="2023" name="Insect Mol. Biol.">
        <title>Genome sequencing provides insights into the evolution of gene families encoding plant cell wall-degrading enzymes in longhorned beetles.</title>
        <authorList>
            <person name="Shin N.R."/>
            <person name="Okamura Y."/>
            <person name="Kirsch R."/>
            <person name="Pauchet Y."/>
        </authorList>
    </citation>
    <scope>NUCLEOTIDE SEQUENCE [LARGE SCALE GENOMIC DNA]</scope>
    <source>
        <strain evidence="2">EAD_L_NR</strain>
    </source>
</reference>
<dbReference type="Proteomes" id="UP001159042">
    <property type="component" value="Unassembled WGS sequence"/>
</dbReference>
<organism evidence="2 3">
    <name type="scientific">Exocentrus adspersus</name>
    <dbReference type="NCBI Taxonomy" id="1586481"/>
    <lineage>
        <taxon>Eukaryota</taxon>
        <taxon>Metazoa</taxon>
        <taxon>Ecdysozoa</taxon>
        <taxon>Arthropoda</taxon>
        <taxon>Hexapoda</taxon>
        <taxon>Insecta</taxon>
        <taxon>Pterygota</taxon>
        <taxon>Neoptera</taxon>
        <taxon>Endopterygota</taxon>
        <taxon>Coleoptera</taxon>
        <taxon>Polyphaga</taxon>
        <taxon>Cucujiformia</taxon>
        <taxon>Chrysomeloidea</taxon>
        <taxon>Cerambycidae</taxon>
        <taxon>Lamiinae</taxon>
        <taxon>Acanthocinini</taxon>
        <taxon>Exocentrus</taxon>
    </lineage>
</organism>
<dbReference type="InterPro" id="IPR027885">
    <property type="entry name" value="UPF0728"/>
</dbReference>
<evidence type="ECO:0000256" key="1">
    <source>
        <dbReference type="ARBA" id="ARBA00009973"/>
    </source>
</evidence>
<dbReference type="PANTHER" id="PTHR28448">
    <property type="entry name" value="UPF0728 PROTEIN C10ORF53"/>
    <property type="match status" value="1"/>
</dbReference>
<keyword evidence="3" id="KW-1185">Reference proteome</keyword>
<name>A0AAV8W3D2_9CUCU</name>
<sequence length="141" mass="16249">MSVLKIMYGPYEAYGVIKHRFQRLRGLYDCLTALGYEIELVEINLINRLTIEFCKRKIFSCDIRNIMFNMDCDDDTVCKRAISAIEEACMRFNVEGNVPKHASIPNGTRQNEELQNVTQTPDNFSGSDLISPYRWSAININ</sequence>
<protein>
    <submittedName>
        <fullName evidence="2">Uncharacterized protein</fullName>
    </submittedName>
</protein>